<accession>A0ABU4G203</accession>
<feature type="transmembrane region" description="Helical" evidence="1">
    <location>
        <begin position="40"/>
        <end position="60"/>
    </location>
</feature>
<keyword evidence="1" id="KW-0812">Transmembrane</keyword>
<organism evidence="2 3">
    <name type="scientific">Sporosarcina aquimarina</name>
    <dbReference type="NCBI Taxonomy" id="114975"/>
    <lineage>
        <taxon>Bacteria</taxon>
        <taxon>Bacillati</taxon>
        <taxon>Bacillota</taxon>
        <taxon>Bacilli</taxon>
        <taxon>Bacillales</taxon>
        <taxon>Caryophanaceae</taxon>
        <taxon>Sporosarcina</taxon>
    </lineage>
</organism>
<dbReference type="EMBL" id="JAUBDH010000003">
    <property type="protein sequence ID" value="MDW0109687.1"/>
    <property type="molecule type" value="Genomic_DNA"/>
</dbReference>
<evidence type="ECO:0000256" key="1">
    <source>
        <dbReference type="SAM" id="Phobius"/>
    </source>
</evidence>
<sequence length="135" mass="15414">MNTWLLQNHSSILPFTAIGLVFLAFWAFVGFITSRKDRTLLKSAFITNTTAFIVLLLIVYQEILLEKFWLNLFGTATQFYYLPLFNLSASILGTFTHITTFAIHTWSAALVGFCLLFVSYYIGGLMKKRFYSAKA</sequence>
<feature type="transmembrane region" description="Helical" evidence="1">
    <location>
        <begin position="12"/>
        <end position="33"/>
    </location>
</feature>
<gene>
    <name evidence="2" type="ORF">QT716_06410</name>
</gene>
<name>A0ABU4G203_9BACL</name>
<keyword evidence="1" id="KW-0472">Membrane</keyword>
<dbReference type="Proteomes" id="UP001280629">
    <property type="component" value="Unassembled WGS sequence"/>
</dbReference>
<reference evidence="2 3" key="1">
    <citation type="submission" date="2023-06" db="EMBL/GenBank/DDBJ databases">
        <title>Sporosarcina sp. nov., isolated from Korean traditional fermented seafood 'Jeotgal'.</title>
        <authorList>
            <person name="Yang A.-I."/>
            <person name="Shin N.-R."/>
        </authorList>
    </citation>
    <scope>NUCLEOTIDE SEQUENCE [LARGE SCALE GENOMIC DNA]</scope>
    <source>
        <strain evidence="2 3">KCTC3840</strain>
    </source>
</reference>
<keyword evidence="3" id="KW-1185">Reference proteome</keyword>
<protein>
    <submittedName>
        <fullName evidence="2">Uncharacterized protein</fullName>
    </submittedName>
</protein>
<proteinExistence type="predicted"/>
<evidence type="ECO:0000313" key="2">
    <source>
        <dbReference type="EMBL" id="MDW0109687.1"/>
    </source>
</evidence>
<evidence type="ECO:0000313" key="3">
    <source>
        <dbReference type="Proteomes" id="UP001280629"/>
    </source>
</evidence>
<keyword evidence="1" id="KW-1133">Transmembrane helix</keyword>
<comment type="caution">
    <text evidence="2">The sequence shown here is derived from an EMBL/GenBank/DDBJ whole genome shotgun (WGS) entry which is preliminary data.</text>
</comment>
<feature type="transmembrane region" description="Helical" evidence="1">
    <location>
        <begin position="105"/>
        <end position="122"/>
    </location>
</feature>